<evidence type="ECO:0000259" key="2">
    <source>
        <dbReference type="Pfam" id="PF14145"/>
    </source>
</evidence>
<organism evidence="3 4">
    <name type="scientific">Rhodovulum kholense</name>
    <dbReference type="NCBI Taxonomy" id="453584"/>
    <lineage>
        <taxon>Bacteria</taxon>
        <taxon>Pseudomonadati</taxon>
        <taxon>Pseudomonadota</taxon>
        <taxon>Alphaproteobacteria</taxon>
        <taxon>Rhodobacterales</taxon>
        <taxon>Paracoccaceae</taxon>
        <taxon>Rhodovulum</taxon>
    </lineage>
</organism>
<dbReference type="EMBL" id="QAYC01000015">
    <property type="protein sequence ID" value="PTW44879.1"/>
    <property type="molecule type" value="Genomic_DNA"/>
</dbReference>
<protein>
    <submittedName>
        <fullName evidence="3">YrhK-like protein</fullName>
    </submittedName>
</protein>
<keyword evidence="4" id="KW-1185">Reference proteome</keyword>
<gene>
    <name evidence="3" type="ORF">C8N38_11573</name>
</gene>
<dbReference type="Pfam" id="PF14145">
    <property type="entry name" value="YrhK"/>
    <property type="match status" value="1"/>
</dbReference>
<sequence>MRGLERIVRAYRHWHLSVAVAGNLLFLVGSVLFLPTLSSWKTVAVWMFIVGSFLMLIGAFGEVAKAIYEKHDRDKET</sequence>
<keyword evidence="1" id="KW-0472">Membrane</keyword>
<evidence type="ECO:0000313" key="3">
    <source>
        <dbReference type="EMBL" id="PTW44879.1"/>
    </source>
</evidence>
<dbReference type="Proteomes" id="UP000244037">
    <property type="component" value="Unassembled WGS sequence"/>
</dbReference>
<name>A0A8E2VH48_9RHOB</name>
<dbReference type="RefSeq" id="WP_108028322.1">
    <property type="nucleotide sequence ID" value="NZ_QAYC01000015.1"/>
</dbReference>
<accession>A0A8E2VH48</accession>
<dbReference type="InterPro" id="IPR025424">
    <property type="entry name" value="YrhK_domain"/>
</dbReference>
<keyword evidence="1" id="KW-1133">Transmembrane helix</keyword>
<evidence type="ECO:0000256" key="1">
    <source>
        <dbReference type="SAM" id="Phobius"/>
    </source>
</evidence>
<dbReference type="OrthoDB" id="5862062at2"/>
<feature type="domain" description="YrhK" evidence="2">
    <location>
        <begin position="10"/>
        <end position="65"/>
    </location>
</feature>
<reference evidence="3 4" key="1">
    <citation type="submission" date="2018-04" db="EMBL/GenBank/DDBJ databases">
        <title>Genomic Encyclopedia of Archaeal and Bacterial Type Strains, Phase II (KMG-II): from individual species to whole genera.</title>
        <authorList>
            <person name="Goeker M."/>
        </authorList>
    </citation>
    <scope>NUCLEOTIDE SEQUENCE [LARGE SCALE GENOMIC DNA]</scope>
    <source>
        <strain evidence="3 4">DSM 19783</strain>
    </source>
</reference>
<proteinExistence type="predicted"/>
<evidence type="ECO:0000313" key="4">
    <source>
        <dbReference type="Proteomes" id="UP000244037"/>
    </source>
</evidence>
<feature type="transmembrane region" description="Helical" evidence="1">
    <location>
        <begin position="16"/>
        <end position="37"/>
    </location>
</feature>
<keyword evidence="1" id="KW-0812">Transmembrane</keyword>
<feature type="transmembrane region" description="Helical" evidence="1">
    <location>
        <begin position="43"/>
        <end position="68"/>
    </location>
</feature>
<dbReference type="AlphaFoldDB" id="A0A8E2VH48"/>
<comment type="caution">
    <text evidence="3">The sequence shown here is derived from an EMBL/GenBank/DDBJ whole genome shotgun (WGS) entry which is preliminary data.</text>
</comment>